<evidence type="ECO:0000313" key="2">
    <source>
        <dbReference type="Proteomes" id="UP001150603"/>
    </source>
</evidence>
<accession>A0ACC1J820</accession>
<keyword evidence="2" id="KW-1185">Reference proteome</keyword>
<feature type="non-terminal residue" evidence="1">
    <location>
        <position position="1"/>
    </location>
</feature>
<reference evidence="1" key="1">
    <citation type="submission" date="2022-07" db="EMBL/GenBank/DDBJ databases">
        <title>Phylogenomic reconstructions and comparative analyses of Kickxellomycotina fungi.</title>
        <authorList>
            <person name="Reynolds N.K."/>
            <person name="Stajich J.E."/>
            <person name="Barry K."/>
            <person name="Grigoriev I.V."/>
            <person name="Crous P."/>
            <person name="Smith M.E."/>
        </authorList>
    </citation>
    <scope>NUCLEOTIDE SEQUENCE</scope>
    <source>
        <strain evidence="1">NRRL 5244</strain>
    </source>
</reference>
<evidence type="ECO:0000313" key="1">
    <source>
        <dbReference type="EMBL" id="KAJ1940963.1"/>
    </source>
</evidence>
<feature type="non-terminal residue" evidence="1">
    <location>
        <position position="673"/>
    </location>
</feature>
<name>A0ACC1J820_9FUNG</name>
<organism evidence="1 2">
    <name type="scientific">Linderina macrospora</name>
    <dbReference type="NCBI Taxonomy" id="4868"/>
    <lineage>
        <taxon>Eukaryota</taxon>
        <taxon>Fungi</taxon>
        <taxon>Fungi incertae sedis</taxon>
        <taxon>Zoopagomycota</taxon>
        <taxon>Kickxellomycotina</taxon>
        <taxon>Kickxellomycetes</taxon>
        <taxon>Kickxellales</taxon>
        <taxon>Kickxellaceae</taxon>
        <taxon>Linderina</taxon>
    </lineage>
</organism>
<proteinExistence type="predicted"/>
<dbReference type="Proteomes" id="UP001150603">
    <property type="component" value="Unassembled WGS sequence"/>
</dbReference>
<protein>
    <submittedName>
        <fullName evidence="1">Sporulation-induced protein</fullName>
    </submittedName>
</protein>
<sequence length="673" mass="73533">SLIAEYTAQDFVEEDEDDDEDSEGEGEGEGGSSRSSSSNNNNSNGIDKQSDAGSRSGTSPPIEDQTPRQYLLEALWAVMRLPTGELDALQATHFSRVLCGILQRKPYETLDFVRAQEGAVSLFLQHIDVSAIVDLLLKVISLEELDEGPSIIAWLSQYRLIPMLIDRLAPDQDPETHSLAAQVLLDIIAISQCNNPSQPTIGTNALIDELKSEATVTRLADYMLSRTEPHSTSTLINCVYIFIELIRRNYSDSDSSELSPEDQGGYNSFGEYETGSYDQQGNSARALPTVDLSAMMKVLALRVDDLVELLKTPRSSTEPVPTTLGLREPLGFERLRICELFAELLHCSNMPRLNMPLGSHELLSEEESFKDSPTIHSGLHSGHHSGPPTDSKSSGGSDDKSPQAPSESAAAAPAPTPVPGAVTAIEDDVYGTIPLEIGDPAEHDETNTPVGQLLKWNLIRHEVLPMCVDLFFRFPLNNFLHSVVYDMMHQVLNLPLNLECNVALVVVAFRDVRITSRIAQACAKNDEICQQPKGVRLGYMGHLTGIGEEVARLLELSGAALESLISPYINGDEWLDYVARTLQEVRERDQQPLGGERPGLDMLEADDSGQVFVSRMGLVDPSTGEAYDPEEDDEDEDEDDDEGGDNGDLSSASRFRGMDAADDLATSSTPSAR</sequence>
<gene>
    <name evidence="1" type="primary">SIT4</name>
    <name evidence="1" type="ORF">FBU59_003648</name>
</gene>
<dbReference type="EMBL" id="JANBPW010002392">
    <property type="protein sequence ID" value="KAJ1940963.1"/>
    <property type="molecule type" value="Genomic_DNA"/>
</dbReference>
<comment type="caution">
    <text evidence="1">The sequence shown here is derived from an EMBL/GenBank/DDBJ whole genome shotgun (WGS) entry which is preliminary data.</text>
</comment>